<dbReference type="SUPFAM" id="SSF54001">
    <property type="entry name" value="Cysteine proteinases"/>
    <property type="match status" value="1"/>
</dbReference>
<organism evidence="7 8">
    <name type="scientific">Arcicella rosea</name>
    <dbReference type="NCBI Taxonomy" id="502909"/>
    <lineage>
        <taxon>Bacteria</taxon>
        <taxon>Pseudomonadati</taxon>
        <taxon>Bacteroidota</taxon>
        <taxon>Cytophagia</taxon>
        <taxon>Cytophagales</taxon>
        <taxon>Flectobacillaceae</taxon>
        <taxon>Arcicella</taxon>
    </lineage>
</organism>
<feature type="domain" description="NlpC/P60" evidence="6">
    <location>
        <begin position="55"/>
        <end position="184"/>
    </location>
</feature>
<dbReference type="EMBL" id="JACHKT010000035">
    <property type="protein sequence ID" value="MBB6005073.1"/>
    <property type="molecule type" value="Genomic_DNA"/>
</dbReference>
<keyword evidence="2" id="KW-0645">Protease</keyword>
<dbReference type="GO" id="GO:0006508">
    <property type="term" value="P:proteolysis"/>
    <property type="evidence" value="ECO:0007669"/>
    <property type="project" value="UniProtKB-KW"/>
</dbReference>
<reference evidence="7 8" key="1">
    <citation type="submission" date="2020-08" db="EMBL/GenBank/DDBJ databases">
        <title>Functional genomics of gut bacteria from endangered species of beetles.</title>
        <authorList>
            <person name="Carlos-Shanley C."/>
        </authorList>
    </citation>
    <scope>NUCLEOTIDE SEQUENCE [LARGE SCALE GENOMIC DNA]</scope>
    <source>
        <strain evidence="7 8">S00070</strain>
    </source>
</reference>
<dbReference type="InterPro" id="IPR038765">
    <property type="entry name" value="Papain-like_cys_pep_sf"/>
</dbReference>
<keyword evidence="8" id="KW-1185">Reference proteome</keyword>
<dbReference type="AlphaFoldDB" id="A0A841EVI2"/>
<dbReference type="PANTHER" id="PTHR47360">
    <property type="entry name" value="MUREIN DD-ENDOPEPTIDASE MEPS/MUREIN LD-CARBOXYPEPTIDASE"/>
    <property type="match status" value="1"/>
</dbReference>
<dbReference type="PROSITE" id="PS51935">
    <property type="entry name" value="NLPC_P60"/>
    <property type="match status" value="1"/>
</dbReference>
<comment type="similarity">
    <text evidence="1">Belongs to the peptidase C40 family.</text>
</comment>
<evidence type="ECO:0000256" key="3">
    <source>
        <dbReference type="ARBA" id="ARBA00022729"/>
    </source>
</evidence>
<accession>A0A841EVI2</accession>
<name>A0A841EVI2_9BACT</name>
<dbReference type="PANTHER" id="PTHR47360:SF1">
    <property type="entry name" value="ENDOPEPTIDASE NLPC-RELATED"/>
    <property type="match status" value="1"/>
</dbReference>
<keyword evidence="3" id="KW-0732">Signal</keyword>
<dbReference type="InterPro" id="IPR000064">
    <property type="entry name" value="NLP_P60_dom"/>
</dbReference>
<evidence type="ECO:0000313" key="8">
    <source>
        <dbReference type="Proteomes" id="UP000524404"/>
    </source>
</evidence>
<evidence type="ECO:0000256" key="4">
    <source>
        <dbReference type="ARBA" id="ARBA00022801"/>
    </source>
</evidence>
<keyword evidence="5" id="KW-0788">Thiol protease</keyword>
<evidence type="ECO:0000256" key="2">
    <source>
        <dbReference type="ARBA" id="ARBA00022670"/>
    </source>
</evidence>
<gene>
    <name evidence="7" type="ORF">HNP25_003744</name>
</gene>
<protein>
    <submittedName>
        <fullName evidence="7">Cell wall-associated NlpC family hydrolase</fullName>
    </submittedName>
</protein>
<evidence type="ECO:0000256" key="1">
    <source>
        <dbReference type="ARBA" id="ARBA00007074"/>
    </source>
</evidence>
<comment type="caution">
    <text evidence="7">The sequence shown here is derived from an EMBL/GenBank/DDBJ whole genome shotgun (WGS) entry which is preliminary data.</text>
</comment>
<evidence type="ECO:0000256" key="5">
    <source>
        <dbReference type="ARBA" id="ARBA00022807"/>
    </source>
</evidence>
<dbReference type="InterPro" id="IPR052062">
    <property type="entry name" value="Murein_DD/LD_carboxypeptidase"/>
</dbReference>
<sequence>MKQNHLNTFYRFSVLIGVVVLLDSCKLFRKKEDNNVVVTRPKPAPATNTSKTYNAKTINSLISAARSYTGVPYRAGGTDRKGMDCSGLLFCVYTQVGFKIPRISYQQSDFGKEISIDDLRPGDWVFFVTNKGNVSNINHAGLITELKSKTEVMFIHASSSKGIREDNLYSKYWMGCFAKASRPF</sequence>
<dbReference type="Proteomes" id="UP000524404">
    <property type="component" value="Unassembled WGS sequence"/>
</dbReference>
<dbReference type="GO" id="GO:0008234">
    <property type="term" value="F:cysteine-type peptidase activity"/>
    <property type="evidence" value="ECO:0007669"/>
    <property type="project" value="UniProtKB-KW"/>
</dbReference>
<proteinExistence type="inferred from homology"/>
<dbReference type="RefSeq" id="WP_184136565.1">
    <property type="nucleotide sequence ID" value="NZ_JACHKT010000035.1"/>
</dbReference>
<keyword evidence="4 7" id="KW-0378">Hydrolase</keyword>
<evidence type="ECO:0000259" key="6">
    <source>
        <dbReference type="PROSITE" id="PS51935"/>
    </source>
</evidence>
<dbReference type="Gene3D" id="3.90.1720.10">
    <property type="entry name" value="endopeptidase domain like (from Nostoc punctiforme)"/>
    <property type="match status" value="1"/>
</dbReference>
<evidence type="ECO:0000313" key="7">
    <source>
        <dbReference type="EMBL" id="MBB6005073.1"/>
    </source>
</evidence>
<dbReference type="Pfam" id="PF00877">
    <property type="entry name" value="NLPC_P60"/>
    <property type="match status" value="1"/>
</dbReference>